<dbReference type="Gene3D" id="2.40.30.10">
    <property type="entry name" value="Translation factors"/>
    <property type="match status" value="1"/>
</dbReference>
<feature type="domain" description="Tr-type G" evidence="5">
    <location>
        <begin position="1"/>
        <end position="238"/>
    </location>
</feature>
<protein>
    <submittedName>
        <fullName evidence="7">Elongation factor G</fullName>
    </submittedName>
    <submittedName>
        <fullName evidence="6">GTP-binding protein</fullName>
    </submittedName>
</protein>
<dbReference type="InterPro" id="IPR035650">
    <property type="entry name" value="Tet_C"/>
</dbReference>
<dbReference type="Pfam" id="PF00009">
    <property type="entry name" value="GTP_EFTU"/>
    <property type="match status" value="1"/>
</dbReference>
<dbReference type="CDD" id="cd03711">
    <property type="entry name" value="Tet_C"/>
    <property type="match status" value="1"/>
</dbReference>
<dbReference type="PRINTS" id="PR00315">
    <property type="entry name" value="ELONGATNFCT"/>
</dbReference>
<dbReference type="PANTHER" id="PTHR43261">
    <property type="entry name" value="TRANSLATION ELONGATION FACTOR G-RELATED"/>
    <property type="match status" value="1"/>
</dbReference>
<dbReference type="Pfam" id="PF03764">
    <property type="entry name" value="EFG_IV"/>
    <property type="match status" value="1"/>
</dbReference>
<dbReference type="GO" id="GO:0046677">
    <property type="term" value="P:response to antibiotic"/>
    <property type="evidence" value="ECO:0007669"/>
    <property type="project" value="UniProtKB-KW"/>
</dbReference>
<evidence type="ECO:0000313" key="8">
    <source>
        <dbReference type="Proteomes" id="UP000236162"/>
    </source>
</evidence>
<keyword evidence="3" id="KW-0342">GTP-binding</keyword>
<dbReference type="SMART" id="SM00889">
    <property type="entry name" value="EFG_IV"/>
    <property type="match status" value="1"/>
</dbReference>
<dbReference type="InterPro" id="IPR000640">
    <property type="entry name" value="EFG_V-like"/>
</dbReference>
<dbReference type="Pfam" id="PF00679">
    <property type="entry name" value="EFG_C"/>
    <property type="match status" value="1"/>
</dbReference>
<keyword evidence="4" id="KW-0046">Antibiotic resistance</keyword>
<dbReference type="SUPFAM" id="SSF54980">
    <property type="entry name" value="EF-G C-terminal domain-like"/>
    <property type="match status" value="2"/>
</dbReference>
<evidence type="ECO:0000256" key="1">
    <source>
        <dbReference type="ARBA" id="ARBA00022741"/>
    </source>
</evidence>
<dbReference type="GO" id="GO:0003746">
    <property type="term" value="F:translation elongation factor activity"/>
    <property type="evidence" value="ECO:0007669"/>
    <property type="project" value="UniProtKB-KW"/>
</dbReference>
<proteinExistence type="predicted"/>
<reference evidence="6 9" key="2">
    <citation type="submission" date="2018-10" db="EMBL/GenBank/DDBJ databases">
        <title>Genome seuquencing of Lactobacillus species.</title>
        <authorList>
            <person name="Baek C."/>
            <person name="Yi H."/>
        </authorList>
    </citation>
    <scope>NUCLEOTIDE SEQUENCE [LARGE SCALE GENOMIC DNA]</scope>
    <source>
        <strain evidence="6 9">DSM 10667</strain>
    </source>
</reference>
<dbReference type="InterPro" id="IPR009000">
    <property type="entry name" value="Transl_B-barrel_sf"/>
</dbReference>
<evidence type="ECO:0000259" key="5">
    <source>
        <dbReference type="PROSITE" id="PS51722"/>
    </source>
</evidence>
<dbReference type="GO" id="GO:0005525">
    <property type="term" value="F:GTP binding"/>
    <property type="evidence" value="ECO:0007669"/>
    <property type="project" value="UniProtKB-KW"/>
</dbReference>
<dbReference type="InterPro" id="IPR035647">
    <property type="entry name" value="EFG_III/V"/>
</dbReference>
<dbReference type="AlphaFoldDB" id="A0AAD0TL82"/>
<dbReference type="InterPro" id="IPR014721">
    <property type="entry name" value="Ribsml_uS5_D2-typ_fold_subgr"/>
</dbReference>
<dbReference type="PROSITE" id="PS51722">
    <property type="entry name" value="G_TR_2"/>
    <property type="match status" value="1"/>
</dbReference>
<dbReference type="InterPro" id="IPR041095">
    <property type="entry name" value="EFG_II"/>
</dbReference>
<evidence type="ECO:0000256" key="2">
    <source>
        <dbReference type="ARBA" id="ARBA00022917"/>
    </source>
</evidence>
<dbReference type="EMBL" id="CP032744">
    <property type="protein sequence ID" value="AYJ37364.1"/>
    <property type="molecule type" value="Genomic_DNA"/>
</dbReference>
<dbReference type="Proteomes" id="UP000236162">
    <property type="component" value="Unassembled WGS sequence"/>
</dbReference>
<keyword evidence="1" id="KW-0547">Nucleotide-binding</keyword>
<reference evidence="7 8" key="1">
    <citation type="submission" date="2017-04" db="EMBL/GenBank/DDBJ databases">
        <title>In vitro and in silico characterization of Lactobacillus paraplantarum D2-1, a starter culture for soymilk fermentation.</title>
        <authorList>
            <person name="Endo A."/>
            <person name="Sasaki F."/>
            <person name="Maeno S."/>
            <person name="Kanesaki Y."/>
            <person name="Kubota E."/>
            <person name="Torres G.A."/>
            <person name="Tomita S."/>
            <person name="Nakagawa J."/>
        </authorList>
    </citation>
    <scope>NUCLEOTIDE SEQUENCE [LARGE SCALE GENOMIC DNA]</scope>
    <source>
        <strain evidence="7 8">D2-1</strain>
    </source>
</reference>
<dbReference type="SUPFAM" id="SSF54211">
    <property type="entry name" value="Ribosomal protein S5 domain 2-like"/>
    <property type="match status" value="1"/>
</dbReference>
<dbReference type="PRINTS" id="PR01037">
    <property type="entry name" value="TCRTETOQM"/>
</dbReference>
<dbReference type="EMBL" id="BDOR01000002">
    <property type="protein sequence ID" value="GBF01103.1"/>
    <property type="molecule type" value="Genomic_DNA"/>
</dbReference>
<dbReference type="Proteomes" id="UP000277896">
    <property type="component" value="Chromosome"/>
</dbReference>
<dbReference type="Gene3D" id="3.30.70.870">
    <property type="entry name" value="Elongation Factor G (Translational Gtpase), domain 3"/>
    <property type="match status" value="1"/>
</dbReference>
<dbReference type="InterPro" id="IPR005225">
    <property type="entry name" value="Small_GTP-bd"/>
</dbReference>
<dbReference type="InterPro" id="IPR027417">
    <property type="entry name" value="P-loop_NTPase"/>
</dbReference>
<keyword evidence="7" id="KW-0251">Elongation factor</keyword>
<dbReference type="SUPFAM" id="SSF50447">
    <property type="entry name" value="Translation proteins"/>
    <property type="match status" value="1"/>
</dbReference>
<dbReference type="InterPro" id="IPR005517">
    <property type="entry name" value="Transl_elong_EFG/EF2_IV"/>
</dbReference>
<evidence type="ECO:0000256" key="3">
    <source>
        <dbReference type="ARBA" id="ARBA00023134"/>
    </source>
</evidence>
<dbReference type="GO" id="GO:0032790">
    <property type="term" value="P:ribosome disassembly"/>
    <property type="evidence" value="ECO:0007669"/>
    <property type="project" value="TreeGrafter"/>
</dbReference>
<dbReference type="InterPro" id="IPR020568">
    <property type="entry name" value="Ribosomal_Su5_D2-typ_SF"/>
</dbReference>
<name>A0AAD0TL82_9LACO</name>
<accession>A0AAD0TL82</accession>
<dbReference type="CDD" id="cd04168">
    <property type="entry name" value="TetM_like"/>
    <property type="match status" value="1"/>
</dbReference>
<dbReference type="PANTHER" id="PTHR43261:SF1">
    <property type="entry name" value="RIBOSOME-RELEASING FACTOR 2, MITOCHONDRIAL"/>
    <property type="match status" value="1"/>
</dbReference>
<dbReference type="CDD" id="cd01684">
    <property type="entry name" value="Tet_like_IV"/>
    <property type="match status" value="1"/>
</dbReference>
<dbReference type="Pfam" id="PF14492">
    <property type="entry name" value="EFG_III"/>
    <property type="match status" value="1"/>
</dbReference>
<gene>
    <name evidence="7" type="primary">fusA_1</name>
    <name evidence="6" type="ORF">LP667_00315</name>
    <name evidence="7" type="ORF">LPPLD21_00607</name>
</gene>
<evidence type="ECO:0000313" key="9">
    <source>
        <dbReference type="Proteomes" id="UP000277896"/>
    </source>
</evidence>
<keyword evidence="2" id="KW-0648">Protein biosynthesis</keyword>
<dbReference type="SMART" id="SM00838">
    <property type="entry name" value="EFG_C"/>
    <property type="match status" value="1"/>
</dbReference>
<organism evidence="6 9">
    <name type="scientific">Lactiplantibacillus paraplantarum</name>
    <dbReference type="NCBI Taxonomy" id="60520"/>
    <lineage>
        <taxon>Bacteria</taxon>
        <taxon>Bacillati</taxon>
        <taxon>Bacillota</taxon>
        <taxon>Bacilli</taxon>
        <taxon>Lactobacillales</taxon>
        <taxon>Lactobacillaceae</taxon>
        <taxon>Lactiplantibacillus</taxon>
    </lineage>
</organism>
<dbReference type="SUPFAM" id="SSF52540">
    <property type="entry name" value="P-loop containing nucleoside triphosphate hydrolases"/>
    <property type="match status" value="1"/>
</dbReference>
<dbReference type="GO" id="GO:0003924">
    <property type="term" value="F:GTPase activity"/>
    <property type="evidence" value="ECO:0007669"/>
    <property type="project" value="InterPro"/>
</dbReference>
<dbReference type="Gene3D" id="3.30.70.240">
    <property type="match status" value="1"/>
</dbReference>
<dbReference type="Gene3D" id="3.40.50.300">
    <property type="entry name" value="P-loop containing nucleotide triphosphate hydrolases"/>
    <property type="match status" value="1"/>
</dbReference>
<dbReference type="InterPro" id="IPR000795">
    <property type="entry name" value="T_Tr_GTP-bd_dom"/>
</dbReference>
<keyword evidence="8" id="KW-1185">Reference proteome</keyword>
<evidence type="ECO:0000313" key="6">
    <source>
        <dbReference type="EMBL" id="AYJ37364.1"/>
    </source>
</evidence>
<sequence>MKQIVAGIIAHVDAGKTTLSEVLLYRSGTLRQLGRVDNGDAFLDTDTLEKQRGITIFSHQANLQYNDINLTLLDTPGHVDFATQTEQVLSVLDYAILVVSATDGVQGYTRTLWRLLDRYHVPTMLFVNKMDAPGTDGEQLLKQIQQTLSPGCVAFNTLGATTACDSQPILSAATVEEIAMQNDEVLADYLETGALSDETVRQMIQRREVFPCYFGAALKLDGVDALMAGLDYWTKPQSTSTDFGARVFKITHDDQGERLTWVRMTGGELHPKDIVLDDQKVNQLRIYNGTKYATTPVLTAGAVGTITGLTGTRPGQGLGSAASGLSPAMQPVLTYALDSQAEELHACLTALRQLEDEDPQLHVTWSEPLQELRVQVMGTIQLEVLQQILKDRFQLSVQFGTGSILYQETITKAVEGVGHFEPLRHYAEVHLLLTPAPRGSGLQFTTDCSLEVLGRNWQHQVVSTLQAKTQLGVLIGAPLTDVKVTLVSGRASNVHSVGGDFREATWRALRQGLMMLKQRGDCQLLEPWYRFRLEVGQEQVGRAMTDIQRMNGQFDAPVANTSVATDGTDLTTITGTAPVAAMQDYSQTVRAYTHGQGQLECIVDGYRPCHNEMAVVAKAEYVPTADLENTPDSVFCAHGAGYPVAWDQVPEMAHVPYVYSDTELAHFKAPSK</sequence>
<evidence type="ECO:0000313" key="7">
    <source>
        <dbReference type="EMBL" id="GBF01103.1"/>
    </source>
</evidence>
<dbReference type="Gene3D" id="3.30.230.10">
    <property type="match status" value="1"/>
</dbReference>
<evidence type="ECO:0000256" key="4">
    <source>
        <dbReference type="ARBA" id="ARBA00023251"/>
    </source>
</evidence>
<dbReference type="NCBIfam" id="TIGR00231">
    <property type="entry name" value="small_GTP"/>
    <property type="match status" value="1"/>
</dbReference>
<dbReference type="RefSeq" id="WP_056988326.1">
    <property type="nucleotide sequence ID" value="NZ_BDOR01000002.1"/>
</dbReference>